<evidence type="ECO:0000256" key="1">
    <source>
        <dbReference type="SAM" id="MobiDB-lite"/>
    </source>
</evidence>
<keyword evidence="3" id="KW-1185">Reference proteome</keyword>
<dbReference type="EMBL" id="JALKFT010000010">
    <property type="protein sequence ID" value="MCK9876635.1"/>
    <property type="molecule type" value="Genomic_DNA"/>
</dbReference>
<reference evidence="2 3" key="1">
    <citation type="submission" date="2022-04" db="EMBL/GenBank/DDBJ databases">
        <title>Genome diversity in the genus Frankia.</title>
        <authorList>
            <person name="Carlos-Shanley C."/>
            <person name="Hahn D."/>
        </authorList>
    </citation>
    <scope>NUCLEOTIDE SEQUENCE [LARGE SCALE GENOMIC DNA]</scope>
    <source>
        <strain evidence="2 3">Ag45/Mut15</strain>
    </source>
</reference>
<feature type="compositionally biased region" description="Basic and acidic residues" evidence="1">
    <location>
        <begin position="13"/>
        <end position="22"/>
    </location>
</feature>
<organism evidence="2 3">
    <name type="scientific">Frankia umida</name>
    <dbReference type="NCBI Taxonomy" id="573489"/>
    <lineage>
        <taxon>Bacteria</taxon>
        <taxon>Bacillati</taxon>
        <taxon>Actinomycetota</taxon>
        <taxon>Actinomycetes</taxon>
        <taxon>Frankiales</taxon>
        <taxon>Frankiaceae</taxon>
        <taxon>Frankia</taxon>
    </lineage>
</organism>
<sequence>MTVTVTPSAASTRPEHPPDRQRTNVVDLAAWRCLPWARRHIAATAPREFYEWEKEVLARQLADAVCGGSRPMATAAHERQSA</sequence>
<evidence type="ECO:0000313" key="3">
    <source>
        <dbReference type="Proteomes" id="UP001201873"/>
    </source>
</evidence>
<dbReference type="Proteomes" id="UP001201873">
    <property type="component" value="Unassembled WGS sequence"/>
</dbReference>
<accession>A0ABT0JYL2</accession>
<proteinExistence type="predicted"/>
<name>A0ABT0JYL2_9ACTN</name>
<protein>
    <submittedName>
        <fullName evidence="2">Uncharacterized protein</fullName>
    </submittedName>
</protein>
<evidence type="ECO:0000313" key="2">
    <source>
        <dbReference type="EMBL" id="MCK9876635.1"/>
    </source>
</evidence>
<feature type="region of interest" description="Disordered" evidence="1">
    <location>
        <begin position="1"/>
        <end position="23"/>
    </location>
</feature>
<feature type="compositionally biased region" description="Polar residues" evidence="1">
    <location>
        <begin position="1"/>
        <end position="11"/>
    </location>
</feature>
<comment type="caution">
    <text evidence="2">The sequence shown here is derived from an EMBL/GenBank/DDBJ whole genome shotgun (WGS) entry which is preliminary data.</text>
</comment>
<gene>
    <name evidence="2" type="ORF">MXD59_12740</name>
</gene>
<dbReference type="RefSeq" id="WP_248824865.1">
    <property type="nucleotide sequence ID" value="NZ_JALKFT010000010.1"/>
</dbReference>